<proteinExistence type="inferred from homology"/>
<dbReference type="SUPFAM" id="SSF55174">
    <property type="entry name" value="Alpha-L RNA-binding motif"/>
    <property type="match status" value="1"/>
</dbReference>
<evidence type="ECO:0000313" key="13">
    <source>
        <dbReference type="EMBL" id="VAW87237.1"/>
    </source>
</evidence>
<dbReference type="CDD" id="cd00165">
    <property type="entry name" value="S4"/>
    <property type="match status" value="1"/>
</dbReference>
<dbReference type="PANTHER" id="PTHR21600:SF92">
    <property type="entry name" value="RIBOSOMAL LARGE SUBUNIT PSEUDOURIDINE SYNTHASE C"/>
    <property type="match status" value="1"/>
</dbReference>
<dbReference type="InterPro" id="IPR002942">
    <property type="entry name" value="S4_RNA-bd"/>
</dbReference>
<evidence type="ECO:0000259" key="12">
    <source>
        <dbReference type="SMART" id="SM00363"/>
    </source>
</evidence>
<dbReference type="GO" id="GO:0000455">
    <property type="term" value="P:enzyme-directed rRNA pseudouridine synthesis"/>
    <property type="evidence" value="ECO:0007669"/>
    <property type="project" value="TreeGrafter"/>
</dbReference>
<evidence type="ECO:0000256" key="8">
    <source>
        <dbReference type="ARBA" id="ARBA00023235"/>
    </source>
</evidence>
<dbReference type="GO" id="GO:0003723">
    <property type="term" value="F:RNA binding"/>
    <property type="evidence" value="ECO:0007669"/>
    <property type="project" value="UniProtKB-KW"/>
</dbReference>
<keyword evidence="7" id="KW-0694">RNA-binding</keyword>
<evidence type="ECO:0000256" key="1">
    <source>
        <dbReference type="ARBA" id="ARBA00000381"/>
    </source>
</evidence>
<dbReference type="PROSITE" id="PS01129">
    <property type="entry name" value="PSI_RLU"/>
    <property type="match status" value="1"/>
</dbReference>
<dbReference type="NCBIfam" id="TIGR00005">
    <property type="entry name" value="rluA_subfam"/>
    <property type="match status" value="1"/>
</dbReference>
<comment type="catalytic activity">
    <reaction evidence="1">
        <text>uridine(955/2504/2580) in 23S rRNA = pseudouridine(955/2504/2580) in 23S rRNA</text>
        <dbReference type="Rhea" id="RHEA:42528"/>
        <dbReference type="Rhea" id="RHEA-COMP:10099"/>
        <dbReference type="Rhea" id="RHEA-COMP:10100"/>
        <dbReference type="ChEBI" id="CHEBI:65314"/>
        <dbReference type="ChEBI" id="CHEBI:65315"/>
        <dbReference type="EC" id="5.4.99.24"/>
    </reaction>
</comment>
<reference evidence="13" key="1">
    <citation type="submission" date="2018-06" db="EMBL/GenBank/DDBJ databases">
        <authorList>
            <person name="Zhirakovskaya E."/>
        </authorList>
    </citation>
    <scope>NUCLEOTIDE SEQUENCE</scope>
</reference>
<evidence type="ECO:0000256" key="2">
    <source>
        <dbReference type="ARBA" id="ARBA00002876"/>
    </source>
</evidence>
<dbReference type="GO" id="GO:0160141">
    <property type="term" value="F:23S rRNA pseudouridine(955/2504/2580) synthase activity"/>
    <property type="evidence" value="ECO:0007669"/>
    <property type="project" value="UniProtKB-EC"/>
</dbReference>
<dbReference type="EC" id="5.4.99.24" evidence="4"/>
<evidence type="ECO:0000256" key="7">
    <source>
        <dbReference type="ARBA" id="ARBA00022884"/>
    </source>
</evidence>
<dbReference type="InterPro" id="IPR020103">
    <property type="entry name" value="PsdUridine_synth_cat_dom_sf"/>
</dbReference>
<feature type="domain" description="RNA-binding S4" evidence="12">
    <location>
        <begin position="24"/>
        <end position="81"/>
    </location>
</feature>
<dbReference type="PANTHER" id="PTHR21600">
    <property type="entry name" value="MITOCHONDRIAL RNA PSEUDOURIDINE SYNTHASE"/>
    <property type="match status" value="1"/>
</dbReference>
<dbReference type="PROSITE" id="PS50889">
    <property type="entry name" value="S4"/>
    <property type="match status" value="1"/>
</dbReference>
<dbReference type="InterPro" id="IPR006145">
    <property type="entry name" value="PsdUridine_synth_RsuA/RluA"/>
</dbReference>
<dbReference type="Gene3D" id="3.30.2350.10">
    <property type="entry name" value="Pseudouridine synthase"/>
    <property type="match status" value="1"/>
</dbReference>
<evidence type="ECO:0000256" key="4">
    <source>
        <dbReference type="ARBA" id="ARBA00012785"/>
    </source>
</evidence>
<name>A0A3B0ZIU3_9ZZZZ</name>
<dbReference type="SUPFAM" id="SSF55120">
    <property type="entry name" value="Pseudouridine synthase"/>
    <property type="match status" value="1"/>
</dbReference>
<dbReference type="AlphaFoldDB" id="A0A3B0ZIU3"/>
<dbReference type="InterPro" id="IPR006224">
    <property type="entry name" value="PsdUridine_synth_RluA-like_CS"/>
</dbReference>
<dbReference type="Pfam" id="PF01479">
    <property type="entry name" value="S4"/>
    <property type="match status" value="1"/>
</dbReference>
<gene>
    <name evidence="13" type="ORF">MNBD_GAMMA16-845</name>
</gene>
<dbReference type="CDD" id="cd02869">
    <property type="entry name" value="PseudoU_synth_RluA_like"/>
    <property type="match status" value="1"/>
</dbReference>
<dbReference type="InterPro" id="IPR036986">
    <property type="entry name" value="S4_RNA-bd_sf"/>
</dbReference>
<evidence type="ECO:0000256" key="6">
    <source>
        <dbReference type="ARBA" id="ARBA00022552"/>
    </source>
</evidence>
<protein>
    <recommendedName>
        <fullName evidence="5">Ribosomal large subunit pseudouridine synthase C</fullName>
        <ecNumber evidence="4">5.4.99.24</ecNumber>
    </recommendedName>
    <alternativeName>
        <fullName evidence="9">23S rRNA pseudouridine(955/2504/2580) synthase</fullName>
    </alternativeName>
    <alternativeName>
        <fullName evidence="10">rRNA pseudouridylate synthase C</fullName>
    </alternativeName>
    <alternativeName>
        <fullName evidence="11">rRNA-uridine isomerase C</fullName>
    </alternativeName>
</protein>
<dbReference type="Pfam" id="PF00849">
    <property type="entry name" value="PseudoU_synth_2"/>
    <property type="match status" value="1"/>
</dbReference>
<evidence type="ECO:0000256" key="5">
    <source>
        <dbReference type="ARBA" id="ARBA00017128"/>
    </source>
</evidence>
<dbReference type="Gene3D" id="3.10.290.10">
    <property type="entry name" value="RNA-binding S4 domain"/>
    <property type="match status" value="1"/>
</dbReference>
<evidence type="ECO:0000256" key="3">
    <source>
        <dbReference type="ARBA" id="ARBA00010876"/>
    </source>
</evidence>
<sequence>MSISKQQNHTSAREVSISTDQAGQRVDNFLINILKKIPRSHVYQLLRSGQARVNKGRKKPSYRLQANDVVRIPPVWQDETESTSPANVSSSVLDRLRQAVIYEDNGLLIINKPSGMAVHGGSGLSFGVIEGLRQLWPDQHYLELVHRLDRETSGCLMIAKKRSVLRVLHDHLRGNGVDKQYVALVMGVAKKNKTVVDQPLKKNVLRSGERIVRIADDGKPSRTTFCVAEQFKQTTFYNIKPHTGRTHQIRVHAEYMEQPIAGDPKYGDDSFNVKMKSQGLNRLFLHAKSLSFTLPGWDQPLYIEAKMEDKLCKLLQRLRHDAS</sequence>
<dbReference type="InterPro" id="IPR050188">
    <property type="entry name" value="RluA_PseudoU_synthase"/>
</dbReference>
<dbReference type="SMART" id="SM00363">
    <property type="entry name" value="S4"/>
    <property type="match status" value="1"/>
</dbReference>
<evidence type="ECO:0000256" key="9">
    <source>
        <dbReference type="ARBA" id="ARBA00030705"/>
    </source>
</evidence>
<evidence type="ECO:0000256" key="10">
    <source>
        <dbReference type="ARBA" id="ARBA00031975"/>
    </source>
</evidence>
<evidence type="ECO:0000256" key="11">
    <source>
        <dbReference type="ARBA" id="ARBA00033053"/>
    </source>
</evidence>
<comment type="similarity">
    <text evidence="3">Belongs to the pseudouridine synthase RluA family.</text>
</comment>
<comment type="function">
    <text evidence="2">Responsible for synthesis of pseudouridine from uracil at positions 955, 2504 and 2580 in 23S ribosomal RNA.</text>
</comment>
<organism evidence="13">
    <name type="scientific">hydrothermal vent metagenome</name>
    <dbReference type="NCBI Taxonomy" id="652676"/>
    <lineage>
        <taxon>unclassified sequences</taxon>
        <taxon>metagenomes</taxon>
        <taxon>ecological metagenomes</taxon>
    </lineage>
</organism>
<dbReference type="NCBIfam" id="NF008249">
    <property type="entry name" value="PRK11025.1"/>
    <property type="match status" value="1"/>
</dbReference>
<keyword evidence="8 13" id="KW-0413">Isomerase</keyword>
<keyword evidence="6" id="KW-0698">rRNA processing</keyword>
<accession>A0A3B0ZIU3</accession>
<dbReference type="EMBL" id="UOFO01000114">
    <property type="protein sequence ID" value="VAW87237.1"/>
    <property type="molecule type" value="Genomic_DNA"/>
</dbReference>
<dbReference type="InterPro" id="IPR006225">
    <property type="entry name" value="PsdUridine_synth_RluC/D"/>
</dbReference>